<protein>
    <submittedName>
        <fullName evidence="2">Uncharacterized protein</fullName>
    </submittedName>
</protein>
<feature type="compositionally biased region" description="Basic and acidic residues" evidence="1">
    <location>
        <begin position="87"/>
        <end position="106"/>
    </location>
</feature>
<dbReference type="OrthoDB" id="3361009at2759"/>
<sequence length="112" mass="11835">MPVSAETAGRAEGPVIDDILDPHTNPGAGPPSETVQPTVVEDAPQQGATQPGSGSTVTESEAHKPRFKEQVIGYAKEIRGKTLGNTETKEQGQRIVHGEEKFEPKKVGPKAP</sequence>
<feature type="compositionally biased region" description="Polar residues" evidence="1">
    <location>
        <begin position="46"/>
        <end position="59"/>
    </location>
</feature>
<feature type="region of interest" description="Disordered" evidence="1">
    <location>
        <begin position="82"/>
        <end position="112"/>
    </location>
</feature>
<accession>A0A0C3PNZ3</accession>
<proteinExistence type="predicted"/>
<reference evidence="2 3" key="1">
    <citation type="journal article" date="2014" name="PLoS Genet.">
        <title>Analysis of the Phlebiopsis gigantea genome, transcriptome and secretome provides insight into its pioneer colonization strategies of wood.</title>
        <authorList>
            <person name="Hori C."/>
            <person name="Ishida T."/>
            <person name="Igarashi K."/>
            <person name="Samejima M."/>
            <person name="Suzuki H."/>
            <person name="Master E."/>
            <person name="Ferreira P."/>
            <person name="Ruiz-Duenas F.J."/>
            <person name="Held B."/>
            <person name="Canessa P."/>
            <person name="Larrondo L.F."/>
            <person name="Schmoll M."/>
            <person name="Druzhinina I.S."/>
            <person name="Kubicek C.P."/>
            <person name="Gaskell J.A."/>
            <person name="Kersten P."/>
            <person name="St John F."/>
            <person name="Glasner J."/>
            <person name="Sabat G."/>
            <person name="Splinter BonDurant S."/>
            <person name="Syed K."/>
            <person name="Yadav J."/>
            <person name="Mgbeahuruike A.C."/>
            <person name="Kovalchuk A."/>
            <person name="Asiegbu F.O."/>
            <person name="Lackner G."/>
            <person name="Hoffmeister D."/>
            <person name="Rencoret J."/>
            <person name="Gutierrez A."/>
            <person name="Sun H."/>
            <person name="Lindquist E."/>
            <person name="Barry K."/>
            <person name="Riley R."/>
            <person name="Grigoriev I.V."/>
            <person name="Henrissat B."/>
            <person name="Kues U."/>
            <person name="Berka R.M."/>
            <person name="Martinez A.T."/>
            <person name="Covert S.F."/>
            <person name="Blanchette R.A."/>
            <person name="Cullen D."/>
        </authorList>
    </citation>
    <scope>NUCLEOTIDE SEQUENCE [LARGE SCALE GENOMIC DNA]</scope>
    <source>
        <strain evidence="2 3">11061_1 CR5-6</strain>
    </source>
</reference>
<dbReference type="AlphaFoldDB" id="A0A0C3PNZ3"/>
<evidence type="ECO:0000256" key="1">
    <source>
        <dbReference type="SAM" id="MobiDB-lite"/>
    </source>
</evidence>
<evidence type="ECO:0000313" key="2">
    <source>
        <dbReference type="EMBL" id="KIP08588.1"/>
    </source>
</evidence>
<dbReference type="EMBL" id="KN840477">
    <property type="protein sequence ID" value="KIP08588.1"/>
    <property type="molecule type" value="Genomic_DNA"/>
</dbReference>
<evidence type="ECO:0000313" key="3">
    <source>
        <dbReference type="Proteomes" id="UP000053257"/>
    </source>
</evidence>
<dbReference type="Proteomes" id="UP000053257">
    <property type="component" value="Unassembled WGS sequence"/>
</dbReference>
<dbReference type="HOGENOM" id="CLU_156017_1_0_1"/>
<name>A0A0C3PNZ3_PHLG1</name>
<feature type="region of interest" description="Disordered" evidence="1">
    <location>
        <begin position="1"/>
        <end position="67"/>
    </location>
</feature>
<organism evidence="2 3">
    <name type="scientific">Phlebiopsis gigantea (strain 11061_1 CR5-6)</name>
    <name type="common">White-rot fungus</name>
    <name type="synonym">Peniophora gigantea</name>
    <dbReference type="NCBI Taxonomy" id="745531"/>
    <lineage>
        <taxon>Eukaryota</taxon>
        <taxon>Fungi</taxon>
        <taxon>Dikarya</taxon>
        <taxon>Basidiomycota</taxon>
        <taxon>Agaricomycotina</taxon>
        <taxon>Agaricomycetes</taxon>
        <taxon>Polyporales</taxon>
        <taxon>Phanerochaetaceae</taxon>
        <taxon>Phlebiopsis</taxon>
    </lineage>
</organism>
<gene>
    <name evidence="2" type="ORF">PHLGIDRAFT_18876</name>
</gene>
<keyword evidence="3" id="KW-1185">Reference proteome</keyword>